<evidence type="ECO:0000259" key="5">
    <source>
        <dbReference type="Pfam" id="PF00535"/>
    </source>
</evidence>
<dbReference type="OrthoDB" id="276604at2"/>
<name>A0A2I1DKX1_9PROT</name>
<dbReference type="InParanoid" id="A0A2I1DKX1"/>
<evidence type="ECO:0000256" key="2">
    <source>
        <dbReference type="ARBA" id="ARBA00022676"/>
    </source>
</evidence>
<keyword evidence="4" id="KW-0472">Membrane</keyword>
<protein>
    <submittedName>
        <fullName evidence="6">Glycosyl transferase</fullName>
    </submittedName>
</protein>
<comment type="similarity">
    <text evidence="1">Belongs to the glycosyltransferase 2 family.</text>
</comment>
<evidence type="ECO:0000313" key="6">
    <source>
        <dbReference type="EMBL" id="PKY10515.1"/>
    </source>
</evidence>
<comment type="caution">
    <text evidence="6">The sequence shown here is derived from an EMBL/GenBank/DDBJ whole genome shotgun (WGS) entry which is preliminary data.</text>
</comment>
<sequence>MLRDWAYYLIVYQYVILIYFLLLALVYSGIIIYAFNQLRKIAFNRLDDQDLENLLQTSNSRPISIIIPAYNESINIIETILSAQKCSYPEFEIVIVNDGSTDDTLQILKDHFSLFAIERPIQKRLNYKKINVLYASKFFSNIYVVDKVNGGKADALNAGLDVSQYPLFCAMDADSLLESDSLMRMANHFLYDKNLVASGGSVRVLNGCEVVNGSVTRVKAPGSIIERIQIAEYLRGFLAGRVVWDRMHSLLIISGAFGVFRKDLIHSIGGYRRTVGEDMDLVVRLHRYCVKNKLEYHVAFDPEPVCWTQVPSDFRSILLQRNRWQRGLVSALWYSRGMFLNPHYGAVAFIAYPYFLFIELLGPFIELTGYFSVIIFFLFGWISLDFLILFLVLAVFWGALLNVSAVVFDNLISKRYESNGDIFKVALTSAIEFLGYRQVVDFERAIGTLFAWRSKWGHPKRKPIAETVVSAEDEI</sequence>
<evidence type="ECO:0000256" key="1">
    <source>
        <dbReference type="ARBA" id="ARBA00006739"/>
    </source>
</evidence>
<accession>A0A2I1DKX1</accession>
<dbReference type="SUPFAM" id="SSF53448">
    <property type="entry name" value="Nucleotide-diphospho-sugar transferases"/>
    <property type="match status" value="1"/>
</dbReference>
<dbReference type="PANTHER" id="PTHR43630:SF1">
    <property type="entry name" value="POLY-BETA-1,6-N-ACETYL-D-GLUCOSAMINE SYNTHASE"/>
    <property type="match status" value="1"/>
</dbReference>
<organism evidence="6 7">
    <name type="scientific">Acidithiobacillus marinus</name>
    <dbReference type="NCBI Taxonomy" id="187490"/>
    <lineage>
        <taxon>Bacteria</taxon>
        <taxon>Pseudomonadati</taxon>
        <taxon>Pseudomonadota</taxon>
        <taxon>Acidithiobacillia</taxon>
        <taxon>Acidithiobacillales</taxon>
        <taxon>Acidithiobacillaceae</taxon>
        <taxon>Acidithiobacillus</taxon>
    </lineage>
</organism>
<dbReference type="Pfam" id="PF00535">
    <property type="entry name" value="Glycos_transf_2"/>
    <property type="match status" value="1"/>
</dbReference>
<dbReference type="PANTHER" id="PTHR43630">
    <property type="entry name" value="POLY-BETA-1,6-N-ACETYL-D-GLUCOSAMINE SYNTHASE"/>
    <property type="match status" value="1"/>
</dbReference>
<dbReference type="Proteomes" id="UP000234329">
    <property type="component" value="Unassembled WGS sequence"/>
</dbReference>
<evidence type="ECO:0000256" key="3">
    <source>
        <dbReference type="ARBA" id="ARBA00022679"/>
    </source>
</evidence>
<keyword evidence="2" id="KW-0328">Glycosyltransferase</keyword>
<evidence type="ECO:0000313" key="7">
    <source>
        <dbReference type="Proteomes" id="UP000234329"/>
    </source>
</evidence>
<dbReference type="Gene3D" id="3.90.550.10">
    <property type="entry name" value="Spore Coat Polysaccharide Biosynthesis Protein SpsA, Chain A"/>
    <property type="match status" value="1"/>
</dbReference>
<dbReference type="FunCoup" id="A0A2I1DKX1">
    <property type="interactions" value="178"/>
</dbReference>
<dbReference type="InterPro" id="IPR001173">
    <property type="entry name" value="Glyco_trans_2-like"/>
</dbReference>
<feature type="transmembrane region" description="Helical" evidence="4">
    <location>
        <begin position="360"/>
        <end position="379"/>
    </location>
</feature>
<keyword evidence="4" id="KW-0812">Transmembrane</keyword>
<dbReference type="CDD" id="cd06423">
    <property type="entry name" value="CESA_like"/>
    <property type="match status" value="1"/>
</dbReference>
<dbReference type="EMBL" id="MXAV01000035">
    <property type="protein sequence ID" value="PKY10515.1"/>
    <property type="molecule type" value="Genomic_DNA"/>
</dbReference>
<dbReference type="AlphaFoldDB" id="A0A2I1DKX1"/>
<keyword evidence="4" id="KW-1133">Transmembrane helix</keyword>
<feature type="transmembrane region" description="Helical" evidence="4">
    <location>
        <begin position="6"/>
        <end position="35"/>
    </location>
</feature>
<feature type="domain" description="Glycosyltransferase 2-like" evidence="5">
    <location>
        <begin position="64"/>
        <end position="203"/>
    </location>
</feature>
<gene>
    <name evidence="6" type="ORF">B1757_09485</name>
</gene>
<evidence type="ECO:0000256" key="4">
    <source>
        <dbReference type="SAM" id="Phobius"/>
    </source>
</evidence>
<dbReference type="GO" id="GO:0016757">
    <property type="term" value="F:glycosyltransferase activity"/>
    <property type="evidence" value="ECO:0007669"/>
    <property type="project" value="UniProtKB-KW"/>
</dbReference>
<reference evidence="6 7" key="1">
    <citation type="submission" date="2017-03" db="EMBL/GenBank/DDBJ databases">
        <title>Draft genime sequence of the acidophilic sulfur-oxidizing bacterium Acidithiobacillus sp. SH, isolated from seawater.</title>
        <authorList>
            <person name="Sharmin S."/>
            <person name="Tokuhisa M."/>
            <person name="Kanao T."/>
            <person name="Kamimura K."/>
        </authorList>
    </citation>
    <scope>NUCLEOTIDE SEQUENCE [LARGE SCALE GENOMIC DNA]</scope>
    <source>
        <strain evidence="6 7">SH</strain>
    </source>
</reference>
<keyword evidence="7" id="KW-1185">Reference proteome</keyword>
<proteinExistence type="inferred from homology"/>
<feature type="transmembrane region" description="Helical" evidence="4">
    <location>
        <begin position="386"/>
        <end position="408"/>
    </location>
</feature>
<dbReference type="InterPro" id="IPR029044">
    <property type="entry name" value="Nucleotide-diphossugar_trans"/>
</dbReference>
<keyword evidence="3 6" id="KW-0808">Transferase</keyword>